<evidence type="ECO:0008006" key="5">
    <source>
        <dbReference type="Google" id="ProtNLM"/>
    </source>
</evidence>
<accession>A0A916T0W9</accession>
<dbReference type="EMBL" id="BMHI01000002">
    <property type="protein sequence ID" value="GGB26740.1"/>
    <property type="molecule type" value="Genomic_DNA"/>
</dbReference>
<evidence type="ECO:0000313" key="4">
    <source>
        <dbReference type="Proteomes" id="UP000636793"/>
    </source>
</evidence>
<feature type="compositionally biased region" description="Low complexity" evidence="1">
    <location>
        <begin position="59"/>
        <end position="97"/>
    </location>
</feature>
<keyword evidence="4" id="KW-1185">Reference proteome</keyword>
<feature type="compositionally biased region" description="Low complexity" evidence="1">
    <location>
        <begin position="36"/>
        <end position="48"/>
    </location>
</feature>
<protein>
    <recommendedName>
        <fullName evidence="5">DUF4352 domain-containing protein</fullName>
    </recommendedName>
</protein>
<dbReference type="Proteomes" id="UP000636793">
    <property type="component" value="Unassembled WGS sequence"/>
</dbReference>
<proteinExistence type="predicted"/>
<feature type="signal peptide" evidence="2">
    <location>
        <begin position="1"/>
        <end position="30"/>
    </location>
</feature>
<dbReference type="RefSeq" id="WP_188836443.1">
    <property type="nucleotide sequence ID" value="NZ_BMHI01000002.1"/>
</dbReference>
<reference evidence="3" key="2">
    <citation type="submission" date="2020-09" db="EMBL/GenBank/DDBJ databases">
        <authorList>
            <person name="Sun Q."/>
            <person name="Zhou Y."/>
        </authorList>
    </citation>
    <scope>NUCLEOTIDE SEQUENCE</scope>
    <source>
        <strain evidence="3">CGMCC 1.15085</strain>
    </source>
</reference>
<reference evidence="3" key="1">
    <citation type="journal article" date="2014" name="Int. J. Syst. Evol. Microbiol.">
        <title>Complete genome sequence of Corynebacterium casei LMG S-19264T (=DSM 44701T), isolated from a smear-ripened cheese.</title>
        <authorList>
            <consortium name="US DOE Joint Genome Institute (JGI-PGF)"/>
            <person name="Walter F."/>
            <person name="Albersmeier A."/>
            <person name="Kalinowski J."/>
            <person name="Ruckert C."/>
        </authorList>
    </citation>
    <scope>NUCLEOTIDE SEQUENCE</scope>
    <source>
        <strain evidence="3">CGMCC 1.15085</strain>
    </source>
</reference>
<evidence type="ECO:0000256" key="2">
    <source>
        <dbReference type="SAM" id="SignalP"/>
    </source>
</evidence>
<name>A0A916T0W9_9MICO</name>
<dbReference type="AlphaFoldDB" id="A0A916T0W9"/>
<evidence type="ECO:0000256" key="1">
    <source>
        <dbReference type="SAM" id="MobiDB-lite"/>
    </source>
</evidence>
<dbReference type="PROSITE" id="PS51257">
    <property type="entry name" value="PROKAR_LIPOPROTEIN"/>
    <property type="match status" value="1"/>
</dbReference>
<feature type="chain" id="PRO_5039006863" description="DUF4352 domain-containing protein" evidence="2">
    <location>
        <begin position="31"/>
        <end position="237"/>
    </location>
</feature>
<sequence length="237" mass="24536">MSTTIFRRTVVGAVAIAGALSLAACNNDSAAVDTPTGAATSTAQSTQAEPPPSEESAEGESSTTSPESESSETSSESSTESSESSTGTSGSADGPTSVTDANATLKIGQPAVIEDSDDTYRLTPKSLEVAPDSVYSETTLKKANGTVYYLKFDVTAIKANSTYFGTNSVNGLFFHPKIDASVKGAKRVYGHTAACDSDSTKLAAGESGNSCYMFQVPGATVDSVVFNDYKHNITWNK</sequence>
<comment type="caution">
    <text evidence="3">The sequence shown here is derived from an EMBL/GenBank/DDBJ whole genome shotgun (WGS) entry which is preliminary data.</text>
</comment>
<organism evidence="3 4">
    <name type="scientific">Flexivirga endophytica</name>
    <dbReference type="NCBI Taxonomy" id="1849103"/>
    <lineage>
        <taxon>Bacteria</taxon>
        <taxon>Bacillati</taxon>
        <taxon>Actinomycetota</taxon>
        <taxon>Actinomycetes</taxon>
        <taxon>Micrococcales</taxon>
        <taxon>Dermacoccaceae</taxon>
        <taxon>Flexivirga</taxon>
    </lineage>
</organism>
<keyword evidence="2" id="KW-0732">Signal</keyword>
<feature type="region of interest" description="Disordered" evidence="1">
    <location>
        <begin position="29"/>
        <end position="100"/>
    </location>
</feature>
<gene>
    <name evidence="3" type="ORF">GCM10011492_16270</name>
</gene>
<evidence type="ECO:0000313" key="3">
    <source>
        <dbReference type="EMBL" id="GGB26740.1"/>
    </source>
</evidence>